<evidence type="ECO:0000313" key="7">
    <source>
        <dbReference type="EMBL" id="PNF31319.1"/>
    </source>
</evidence>
<dbReference type="OrthoDB" id="340608at2759"/>
<evidence type="ECO:0000256" key="4">
    <source>
        <dbReference type="ARBA" id="ARBA00022989"/>
    </source>
</evidence>
<dbReference type="Proteomes" id="UP000235965">
    <property type="component" value="Unassembled WGS sequence"/>
</dbReference>
<proteinExistence type="inferred from homology"/>
<comment type="subcellular location">
    <subcellularLocation>
        <location evidence="1">Membrane</location>
        <topology evidence="1">Multi-pass membrane protein</topology>
    </subcellularLocation>
</comment>
<dbReference type="PANTHER" id="PTHR10926">
    <property type="entry name" value="CELL CYCLE CONTROL PROTEIN 50"/>
    <property type="match status" value="1"/>
</dbReference>
<feature type="transmembrane region" description="Helical" evidence="6">
    <location>
        <begin position="33"/>
        <end position="60"/>
    </location>
</feature>
<evidence type="ECO:0000256" key="5">
    <source>
        <dbReference type="ARBA" id="ARBA00023136"/>
    </source>
</evidence>
<keyword evidence="4 6" id="KW-1133">Transmembrane helix</keyword>
<name>A0A2J7QRW0_9NEOP</name>
<dbReference type="GO" id="GO:0005794">
    <property type="term" value="C:Golgi apparatus"/>
    <property type="evidence" value="ECO:0007669"/>
    <property type="project" value="TreeGrafter"/>
</dbReference>
<keyword evidence="8" id="KW-1185">Reference proteome</keyword>
<dbReference type="GO" id="GO:0005783">
    <property type="term" value="C:endoplasmic reticulum"/>
    <property type="evidence" value="ECO:0007669"/>
    <property type="project" value="TreeGrafter"/>
</dbReference>
<dbReference type="GO" id="GO:0005886">
    <property type="term" value="C:plasma membrane"/>
    <property type="evidence" value="ECO:0007669"/>
    <property type="project" value="TreeGrafter"/>
</dbReference>
<dbReference type="AlphaFoldDB" id="A0A2J7QRW0"/>
<dbReference type="EMBL" id="NEVH01011884">
    <property type="protein sequence ID" value="PNF31319.1"/>
    <property type="molecule type" value="Genomic_DNA"/>
</dbReference>
<sequence length="228" mass="25662">MASSSEVLEGTIKSKRPSDSAFKQQRLPAWQPILTAGTVLPTFFVIGIAFIPVGIGLLYFSDEVKEVTVDYTDCKNQNDVRCSEVISQNKDAVCNCTIPFELQQDFTGKVYMYYGLTNFYQNHRRYVKSRDDNQLLGRLDSEPSSDCAPFDVNDKREPIAPCGAIANSLFSDELSIEFIESKNHKVSVPLLKTGIAWPSDKEIKFRNPPGNSLSQGEFHVHFIFFIIC</sequence>
<protein>
    <submittedName>
        <fullName evidence="7">Cell cycle control protein 50A</fullName>
    </submittedName>
</protein>
<dbReference type="PANTHER" id="PTHR10926:SF0">
    <property type="entry name" value="CDC50, ISOFORM A"/>
    <property type="match status" value="1"/>
</dbReference>
<evidence type="ECO:0000313" key="8">
    <source>
        <dbReference type="Proteomes" id="UP000235965"/>
    </source>
</evidence>
<evidence type="ECO:0000256" key="6">
    <source>
        <dbReference type="SAM" id="Phobius"/>
    </source>
</evidence>
<comment type="similarity">
    <text evidence="2">Belongs to the CDC50/LEM3 family.</text>
</comment>
<dbReference type="InterPro" id="IPR005045">
    <property type="entry name" value="CDC50/LEM3_fam"/>
</dbReference>
<dbReference type="Pfam" id="PF03381">
    <property type="entry name" value="CDC50"/>
    <property type="match status" value="1"/>
</dbReference>
<dbReference type="PIRSF" id="PIRSF015840">
    <property type="entry name" value="DUF284_TM_euk"/>
    <property type="match status" value="1"/>
</dbReference>
<accession>A0A2J7QRW0</accession>
<reference evidence="7 8" key="1">
    <citation type="submission" date="2017-12" db="EMBL/GenBank/DDBJ databases">
        <title>Hemimetabolous genomes reveal molecular basis of termite eusociality.</title>
        <authorList>
            <person name="Harrison M.C."/>
            <person name="Jongepier E."/>
            <person name="Robertson H.M."/>
            <person name="Arning N."/>
            <person name="Bitard-Feildel T."/>
            <person name="Chao H."/>
            <person name="Childers C.P."/>
            <person name="Dinh H."/>
            <person name="Doddapaneni H."/>
            <person name="Dugan S."/>
            <person name="Gowin J."/>
            <person name="Greiner C."/>
            <person name="Han Y."/>
            <person name="Hu H."/>
            <person name="Hughes D.S.T."/>
            <person name="Huylmans A.-K."/>
            <person name="Kemena C."/>
            <person name="Kremer L.P.M."/>
            <person name="Lee S.L."/>
            <person name="Lopez-Ezquerra A."/>
            <person name="Mallet L."/>
            <person name="Monroy-Kuhn J.M."/>
            <person name="Moser A."/>
            <person name="Murali S.C."/>
            <person name="Muzny D.M."/>
            <person name="Otani S."/>
            <person name="Piulachs M.-D."/>
            <person name="Poelchau M."/>
            <person name="Qu J."/>
            <person name="Schaub F."/>
            <person name="Wada-Katsumata A."/>
            <person name="Worley K.C."/>
            <person name="Xie Q."/>
            <person name="Ylla G."/>
            <person name="Poulsen M."/>
            <person name="Gibbs R.A."/>
            <person name="Schal C."/>
            <person name="Richards S."/>
            <person name="Belles X."/>
            <person name="Korb J."/>
            <person name="Bornberg-Bauer E."/>
        </authorList>
    </citation>
    <scope>NUCLEOTIDE SEQUENCE [LARGE SCALE GENOMIC DNA]</scope>
    <source>
        <tissue evidence="7">Whole body</tissue>
    </source>
</reference>
<keyword evidence="3 6" id="KW-0812">Transmembrane</keyword>
<evidence type="ECO:0000256" key="2">
    <source>
        <dbReference type="ARBA" id="ARBA00009457"/>
    </source>
</evidence>
<evidence type="ECO:0000256" key="1">
    <source>
        <dbReference type="ARBA" id="ARBA00004141"/>
    </source>
</evidence>
<keyword evidence="5 6" id="KW-0472">Membrane</keyword>
<gene>
    <name evidence="7" type="primary">Tmem30a_2</name>
    <name evidence="7" type="ORF">B7P43_G11551</name>
</gene>
<evidence type="ECO:0000256" key="3">
    <source>
        <dbReference type="ARBA" id="ARBA00022692"/>
    </source>
</evidence>
<organism evidence="7 8">
    <name type="scientific">Cryptotermes secundus</name>
    <dbReference type="NCBI Taxonomy" id="105785"/>
    <lineage>
        <taxon>Eukaryota</taxon>
        <taxon>Metazoa</taxon>
        <taxon>Ecdysozoa</taxon>
        <taxon>Arthropoda</taxon>
        <taxon>Hexapoda</taxon>
        <taxon>Insecta</taxon>
        <taxon>Pterygota</taxon>
        <taxon>Neoptera</taxon>
        <taxon>Polyneoptera</taxon>
        <taxon>Dictyoptera</taxon>
        <taxon>Blattodea</taxon>
        <taxon>Blattoidea</taxon>
        <taxon>Termitoidae</taxon>
        <taxon>Kalotermitidae</taxon>
        <taxon>Cryptotermitinae</taxon>
        <taxon>Cryptotermes</taxon>
    </lineage>
</organism>
<comment type="caution">
    <text evidence="7">The sequence shown here is derived from an EMBL/GenBank/DDBJ whole genome shotgun (WGS) entry which is preliminary data.</text>
</comment>